<dbReference type="AlphaFoldDB" id="A0A345DBE1"/>
<evidence type="ECO:0000313" key="2">
    <source>
        <dbReference type="EMBL" id="AXF85679.1"/>
    </source>
</evidence>
<proteinExistence type="predicted"/>
<dbReference type="Proteomes" id="UP000252182">
    <property type="component" value="Chromosome"/>
</dbReference>
<evidence type="ECO:0000313" key="3">
    <source>
        <dbReference type="Proteomes" id="UP000252182"/>
    </source>
</evidence>
<keyword evidence="2" id="KW-0808">Transferase</keyword>
<feature type="domain" description="Methyltransferase type 12" evidence="1">
    <location>
        <begin position="59"/>
        <end position="152"/>
    </location>
</feature>
<sequence length="234" mass="27144">MTTVTTVHENDFLLQFIKERGVLSSEDALSHYLANGRDSAEKLNRIIQDLNVKQSFEFLDFASGYGMVARHYATVMPQARVTTCDIHPEANAFNHEQFGFDTIQSQSVPEELRVERQFDVVFTLSFFSHISDAYFSRWLLRLYQLVKPGGYLIFTTHGRVTSNYVLGKNQIIFYPDSEQKDLEGQYYGTAYTHPSYVMDKVSDLHVYSPVRFELFKEGFWWGHQDLYVLGKMAQ</sequence>
<dbReference type="GO" id="GO:0102208">
    <property type="term" value="F:2-polyprenyl-6-hydroxyphenol methylase activity"/>
    <property type="evidence" value="ECO:0007669"/>
    <property type="project" value="UniProtKB-EC"/>
</dbReference>
<dbReference type="GO" id="GO:0032259">
    <property type="term" value="P:methylation"/>
    <property type="evidence" value="ECO:0007669"/>
    <property type="project" value="UniProtKB-KW"/>
</dbReference>
<accession>A0A345DBE1</accession>
<dbReference type="EMBL" id="CP031124">
    <property type="protein sequence ID" value="AXF85679.1"/>
    <property type="molecule type" value="Genomic_DNA"/>
</dbReference>
<dbReference type="OrthoDB" id="9076083at2"/>
<dbReference type="Pfam" id="PF08242">
    <property type="entry name" value="Methyltransf_12"/>
    <property type="match status" value="1"/>
</dbReference>
<reference evidence="3" key="1">
    <citation type="submission" date="2018-07" db="EMBL/GenBank/DDBJ databases">
        <authorList>
            <person name="Kim H."/>
        </authorList>
    </citation>
    <scope>NUCLEOTIDE SEQUENCE [LARGE SCALE GENOMIC DNA]</scope>
    <source>
        <strain evidence="3">F02</strain>
    </source>
</reference>
<name>A0A345DBE1_9BURK</name>
<gene>
    <name evidence="2" type="primary">ubiG_2</name>
    <name evidence="2" type="ORF">DTO96_101410</name>
</gene>
<dbReference type="PANTHER" id="PTHR43861">
    <property type="entry name" value="TRANS-ACONITATE 2-METHYLTRANSFERASE-RELATED"/>
    <property type="match status" value="1"/>
</dbReference>
<dbReference type="CDD" id="cd02440">
    <property type="entry name" value="AdoMet_MTases"/>
    <property type="match status" value="1"/>
</dbReference>
<keyword evidence="3" id="KW-1185">Reference proteome</keyword>
<dbReference type="RefSeq" id="WP_114562846.1">
    <property type="nucleotide sequence ID" value="NZ_CP031124.1"/>
</dbReference>
<dbReference type="InterPro" id="IPR029063">
    <property type="entry name" value="SAM-dependent_MTases_sf"/>
</dbReference>
<keyword evidence="2" id="KW-0830">Ubiquinone</keyword>
<dbReference type="SUPFAM" id="SSF53335">
    <property type="entry name" value="S-adenosyl-L-methionine-dependent methyltransferases"/>
    <property type="match status" value="1"/>
</dbReference>
<dbReference type="KEGG" id="hyf:DTO96_101410"/>
<dbReference type="Gene3D" id="3.40.50.150">
    <property type="entry name" value="Vaccinia Virus protein VP39"/>
    <property type="match status" value="1"/>
</dbReference>
<dbReference type="InterPro" id="IPR013217">
    <property type="entry name" value="Methyltransf_12"/>
</dbReference>
<protein>
    <submittedName>
        <fullName evidence="2">Ubiquinone biosynthesis O-methyltransferase</fullName>
        <ecNumber evidence="2">2.1.1.222</ecNumber>
    </submittedName>
</protein>
<evidence type="ECO:0000259" key="1">
    <source>
        <dbReference type="Pfam" id="PF08242"/>
    </source>
</evidence>
<keyword evidence="2" id="KW-0489">Methyltransferase</keyword>
<dbReference type="EC" id="2.1.1.222" evidence="2"/>
<organism evidence="2 3">
    <name type="scientific">Ephemeroptericola cinctiostellae</name>
    <dbReference type="NCBI Taxonomy" id="2268024"/>
    <lineage>
        <taxon>Bacteria</taxon>
        <taxon>Pseudomonadati</taxon>
        <taxon>Pseudomonadota</taxon>
        <taxon>Betaproteobacteria</taxon>
        <taxon>Burkholderiales</taxon>
        <taxon>Burkholderiaceae</taxon>
        <taxon>Ephemeroptericola</taxon>
    </lineage>
</organism>